<dbReference type="HOGENOM" id="CLU_2532058_0_0_1"/>
<dbReference type="STRING" id="29760.F6H5Q6"/>
<dbReference type="InParanoid" id="F6H5Q6"/>
<sequence length="84" mass="9315">MTGDVNLQQGNRLSLSTFFVRLEESQVSGQQENHVDTNIADFSRGLKKTGLTWLGESQVGSQVSKRIMRTPIIEALVVDPKKVV</sequence>
<name>F6H5Q6_VITVI</name>
<accession>F6H5Q6</accession>
<dbReference type="PaxDb" id="29760-VIT_14s0108g00330.t01"/>
<protein>
    <submittedName>
        <fullName evidence="1">Uncharacterized protein</fullName>
    </submittedName>
</protein>
<proteinExistence type="predicted"/>
<evidence type="ECO:0000313" key="1">
    <source>
        <dbReference type="EMBL" id="CCB47527.1"/>
    </source>
</evidence>
<organism evidence="1 2">
    <name type="scientific">Vitis vinifera</name>
    <name type="common">Grape</name>
    <dbReference type="NCBI Taxonomy" id="29760"/>
    <lineage>
        <taxon>Eukaryota</taxon>
        <taxon>Viridiplantae</taxon>
        <taxon>Streptophyta</taxon>
        <taxon>Embryophyta</taxon>
        <taxon>Tracheophyta</taxon>
        <taxon>Spermatophyta</taxon>
        <taxon>Magnoliopsida</taxon>
        <taxon>eudicotyledons</taxon>
        <taxon>Gunneridae</taxon>
        <taxon>Pentapetalae</taxon>
        <taxon>rosids</taxon>
        <taxon>Vitales</taxon>
        <taxon>Vitaceae</taxon>
        <taxon>Viteae</taxon>
        <taxon>Vitis</taxon>
    </lineage>
</organism>
<dbReference type="AlphaFoldDB" id="F6H5Q6"/>
<gene>
    <name evidence="1" type="ordered locus">VIT_14s0108g00330</name>
</gene>
<reference evidence="2" key="1">
    <citation type="journal article" date="2007" name="Nature">
        <title>The grapevine genome sequence suggests ancestral hexaploidization in major angiosperm phyla.</title>
        <authorList>
            <consortium name="The French-Italian Public Consortium for Grapevine Genome Characterization."/>
            <person name="Jaillon O."/>
            <person name="Aury J.-M."/>
            <person name="Noel B."/>
            <person name="Policriti A."/>
            <person name="Clepet C."/>
            <person name="Casagrande A."/>
            <person name="Choisne N."/>
            <person name="Aubourg S."/>
            <person name="Vitulo N."/>
            <person name="Jubin C."/>
            <person name="Vezzi A."/>
            <person name="Legeai F."/>
            <person name="Hugueney P."/>
            <person name="Dasilva C."/>
            <person name="Horner D."/>
            <person name="Mica E."/>
            <person name="Jublot D."/>
            <person name="Poulain J."/>
            <person name="Bruyere C."/>
            <person name="Billault A."/>
            <person name="Segurens B."/>
            <person name="Gouyvenoux M."/>
            <person name="Ugarte E."/>
            <person name="Cattonaro F."/>
            <person name="Anthouard V."/>
            <person name="Vico V."/>
            <person name="Del Fabbro C."/>
            <person name="Alaux M."/>
            <person name="Di Gaspero G."/>
            <person name="Dumas V."/>
            <person name="Felice N."/>
            <person name="Paillard S."/>
            <person name="Juman I."/>
            <person name="Moroldo M."/>
            <person name="Scalabrin S."/>
            <person name="Canaguier A."/>
            <person name="Le Clainche I."/>
            <person name="Malacrida G."/>
            <person name="Durand E."/>
            <person name="Pesole G."/>
            <person name="Laucou V."/>
            <person name="Chatelet P."/>
            <person name="Merdinoglu D."/>
            <person name="Delledonne M."/>
            <person name="Pezzotti M."/>
            <person name="Lecharny A."/>
            <person name="Scarpelli C."/>
            <person name="Artiguenave F."/>
            <person name="Pe M.E."/>
            <person name="Valle G."/>
            <person name="Morgante M."/>
            <person name="Caboche M."/>
            <person name="Adam-Blondon A.-F."/>
            <person name="Weissenbach J."/>
            <person name="Quetier F."/>
            <person name="Wincker P."/>
        </authorList>
    </citation>
    <scope>NUCLEOTIDE SEQUENCE [LARGE SCALE GENOMIC DNA]</scope>
    <source>
        <strain evidence="2">cv. Pinot noir / PN40024</strain>
    </source>
</reference>
<dbReference type="EMBL" id="FN595239">
    <property type="protein sequence ID" value="CCB47527.1"/>
    <property type="molecule type" value="Genomic_DNA"/>
</dbReference>
<keyword evidence="2" id="KW-1185">Reference proteome</keyword>
<evidence type="ECO:0000313" key="2">
    <source>
        <dbReference type="Proteomes" id="UP000009183"/>
    </source>
</evidence>
<dbReference type="Proteomes" id="UP000009183">
    <property type="component" value="Chromosome 14"/>
</dbReference>